<keyword evidence="3" id="KW-1185">Reference proteome</keyword>
<gene>
    <name evidence="2" type="ORF">E2C01_054226</name>
</gene>
<comment type="caution">
    <text evidence="2">The sequence shown here is derived from an EMBL/GenBank/DDBJ whole genome shotgun (WGS) entry which is preliminary data.</text>
</comment>
<protein>
    <submittedName>
        <fullName evidence="2">Uncharacterized protein</fullName>
    </submittedName>
</protein>
<organism evidence="2 3">
    <name type="scientific">Portunus trituberculatus</name>
    <name type="common">Swimming crab</name>
    <name type="synonym">Neptunus trituberculatus</name>
    <dbReference type="NCBI Taxonomy" id="210409"/>
    <lineage>
        <taxon>Eukaryota</taxon>
        <taxon>Metazoa</taxon>
        <taxon>Ecdysozoa</taxon>
        <taxon>Arthropoda</taxon>
        <taxon>Crustacea</taxon>
        <taxon>Multicrustacea</taxon>
        <taxon>Malacostraca</taxon>
        <taxon>Eumalacostraca</taxon>
        <taxon>Eucarida</taxon>
        <taxon>Decapoda</taxon>
        <taxon>Pleocyemata</taxon>
        <taxon>Brachyura</taxon>
        <taxon>Eubrachyura</taxon>
        <taxon>Portunoidea</taxon>
        <taxon>Portunidae</taxon>
        <taxon>Portuninae</taxon>
        <taxon>Portunus</taxon>
    </lineage>
</organism>
<dbReference type="AlphaFoldDB" id="A0A5B7GT62"/>
<sequence length="70" mass="8180">MTSVQFIRATRDRSGWKSMAAHVLEDMAQRSDKVQNKQLLQLHINSEEDTHQRKPTQEKNNTQHPPNITQ</sequence>
<feature type="region of interest" description="Disordered" evidence="1">
    <location>
        <begin position="42"/>
        <end position="70"/>
    </location>
</feature>
<feature type="compositionally biased region" description="Basic and acidic residues" evidence="1">
    <location>
        <begin position="45"/>
        <end position="57"/>
    </location>
</feature>
<reference evidence="2 3" key="1">
    <citation type="submission" date="2019-05" db="EMBL/GenBank/DDBJ databases">
        <title>Another draft genome of Portunus trituberculatus and its Hox gene families provides insights of decapod evolution.</title>
        <authorList>
            <person name="Jeong J.-H."/>
            <person name="Song I."/>
            <person name="Kim S."/>
            <person name="Choi T."/>
            <person name="Kim D."/>
            <person name="Ryu S."/>
            <person name="Kim W."/>
        </authorList>
    </citation>
    <scope>NUCLEOTIDE SEQUENCE [LARGE SCALE GENOMIC DNA]</scope>
    <source>
        <tissue evidence="2">Muscle</tissue>
    </source>
</reference>
<evidence type="ECO:0000313" key="2">
    <source>
        <dbReference type="EMBL" id="MPC60188.1"/>
    </source>
</evidence>
<evidence type="ECO:0000313" key="3">
    <source>
        <dbReference type="Proteomes" id="UP000324222"/>
    </source>
</evidence>
<evidence type="ECO:0000256" key="1">
    <source>
        <dbReference type="SAM" id="MobiDB-lite"/>
    </source>
</evidence>
<proteinExistence type="predicted"/>
<name>A0A5B7GT62_PORTR</name>
<dbReference type="Proteomes" id="UP000324222">
    <property type="component" value="Unassembled WGS sequence"/>
</dbReference>
<accession>A0A5B7GT62</accession>
<dbReference type="EMBL" id="VSRR010017271">
    <property type="protein sequence ID" value="MPC60188.1"/>
    <property type="molecule type" value="Genomic_DNA"/>
</dbReference>
<feature type="compositionally biased region" description="Polar residues" evidence="1">
    <location>
        <begin position="58"/>
        <end position="70"/>
    </location>
</feature>